<dbReference type="Proteomes" id="UP001521137">
    <property type="component" value="Unassembled WGS sequence"/>
</dbReference>
<evidence type="ECO:0000256" key="2">
    <source>
        <dbReference type="ARBA" id="ARBA00009142"/>
    </source>
</evidence>
<dbReference type="EMBL" id="JAKGAS010000013">
    <property type="protein sequence ID" value="MCF2950005.1"/>
    <property type="molecule type" value="Genomic_DNA"/>
</dbReference>
<dbReference type="RefSeq" id="WP_235314107.1">
    <property type="nucleotide sequence ID" value="NZ_JAKGAS010000013.1"/>
</dbReference>
<organism evidence="7 8">
    <name type="scientific">Paraglaciecola algarum</name>
    <dbReference type="NCBI Taxonomy" id="3050085"/>
    <lineage>
        <taxon>Bacteria</taxon>
        <taxon>Pseudomonadati</taxon>
        <taxon>Pseudomonadota</taxon>
        <taxon>Gammaproteobacteria</taxon>
        <taxon>Alteromonadales</taxon>
        <taxon>Alteromonadaceae</taxon>
        <taxon>Paraglaciecola</taxon>
    </lineage>
</organism>
<comment type="subcellular location">
    <subcellularLocation>
        <location evidence="6">Cell membrane</location>
        <topology evidence="6">Multi-pass membrane protein</topology>
    </subcellularLocation>
    <subcellularLocation>
        <location evidence="1">Membrane</location>
        <topology evidence="1">Multi-pass membrane protein</topology>
    </subcellularLocation>
</comment>
<comment type="caution">
    <text evidence="7">The sequence shown here is derived from an EMBL/GenBank/DDBJ whole genome shotgun (WGS) entry which is preliminary data.</text>
</comment>
<dbReference type="InterPro" id="IPR002781">
    <property type="entry name" value="TM_pro_TauE-like"/>
</dbReference>
<feature type="transmembrane region" description="Helical" evidence="6">
    <location>
        <begin position="97"/>
        <end position="114"/>
    </location>
</feature>
<comment type="similarity">
    <text evidence="2 6">Belongs to the 4-toluene sulfonate uptake permease (TSUP) (TC 2.A.102) family.</text>
</comment>
<dbReference type="InterPro" id="IPR051598">
    <property type="entry name" value="TSUP/Inactive_protease-like"/>
</dbReference>
<evidence type="ECO:0000256" key="1">
    <source>
        <dbReference type="ARBA" id="ARBA00004141"/>
    </source>
</evidence>
<name>A0ABS9DB14_9ALTE</name>
<protein>
    <recommendedName>
        <fullName evidence="6">Probable membrane transporter protein</fullName>
    </recommendedName>
</protein>
<accession>A0ABS9DB14</accession>
<dbReference type="Pfam" id="PF01925">
    <property type="entry name" value="TauE"/>
    <property type="match status" value="1"/>
</dbReference>
<feature type="transmembrane region" description="Helical" evidence="6">
    <location>
        <begin position="167"/>
        <end position="186"/>
    </location>
</feature>
<keyword evidence="5 6" id="KW-0472">Membrane</keyword>
<evidence type="ECO:0000313" key="7">
    <source>
        <dbReference type="EMBL" id="MCF2950005.1"/>
    </source>
</evidence>
<feature type="transmembrane region" description="Helical" evidence="6">
    <location>
        <begin position="130"/>
        <end position="161"/>
    </location>
</feature>
<evidence type="ECO:0000256" key="5">
    <source>
        <dbReference type="ARBA" id="ARBA00023136"/>
    </source>
</evidence>
<gene>
    <name evidence="7" type="ORF">L0668_17940</name>
</gene>
<keyword evidence="3 6" id="KW-0812">Transmembrane</keyword>
<feature type="transmembrane region" description="Helical" evidence="6">
    <location>
        <begin position="71"/>
        <end position="91"/>
    </location>
</feature>
<evidence type="ECO:0000313" key="8">
    <source>
        <dbReference type="Proteomes" id="UP001521137"/>
    </source>
</evidence>
<proteinExistence type="inferred from homology"/>
<evidence type="ECO:0000256" key="6">
    <source>
        <dbReference type="RuleBase" id="RU363041"/>
    </source>
</evidence>
<sequence length="250" mass="25985">MLLMLIISALVVGISLGLLGAGGSILTVPALILLLDMDEKTAITSSLLIVSLIALTGALSAFKQKLLVKKVLLWFALLSLPAASIGAQVGAWLPNGLQTIILASIMLFAAKKLFHPSSIQGAKILSVKQLVVAASITGFITGLVGVGGGFLIVPALVLYAGLTMQQATANSLVLIALNGAVAFFSLRVSGNALDLDWMVILIMAGVGALAVLLGQKISHFLDQTILKRSFSILLLLVALSLMTQSINTFI</sequence>
<feature type="transmembrane region" description="Helical" evidence="6">
    <location>
        <begin position="7"/>
        <end position="35"/>
    </location>
</feature>
<evidence type="ECO:0000256" key="3">
    <source>
        <dbReference type="ARBA" id="ARBA00022692"/>
    </source>
</evidence>
<reference evidence="7 8" key="1">
    <citation type="submission" date="2022-01" db="EMBL/GenBank/DDBJ databases">
        <title>Paraglaciecola sp. G1-23.</title>
        <authorList>
            <person name="Jin M.S."/>
            <person name="Han D.M."/>
            <person name="Kim H.M."/>
            <person name="Jeon C.O."/>
        </authorList>
    </citation>
    <scope>NUCLEOTIDE SEQUENCE [LARGE SCALE GENOMIC DNA]</scope>
    <source>
        <strain evidence="7 8">G1-23</strain>
    </source>
</reference>
<keyword evidence="6" id="KW-1003">Cell membrane</keyword>
<keyword evidence="4 6" id="KW-1133">Transmembrane helix</keyword>
<evidence type="ECO:0000256" key="4">
    <source>
        <dbReference type="ARBA" id="ARBA00022989"/>
    </source>
</evidence>
<feature type="transmembrane region" description="Helical" evidence="6">
    <location>
        <begin position="41"/>
        <end position="59"/>
    </location>
</feature>
<feature type="transmembrane region" description="Helical" evidence="6">
    <location>
        <begin position="229"/>
        <end position="249"/>
    </location>
</feature>
<dbReference type="PANTHER" id="PTHR43701">
    <property type="entry name" value="MEMBRANE TRANSPORTER PROTEIN MJ0441-RELATED"/>
    <property type="match status" value="1"/>
</dbReference>
<dbReference type="PANTHER" id="PTHR43701:SF2">
    <property type="entry name" value="MEMBRANE TRANSPORTER PROTEIN YJNA-RELATED"/>
    <property type="match status" value="1"/>
</dbReference>
<keyword evidence="8" id="KW-1185">Reference proteome</keyword>
<feature type="transmembrane region" description="Helical" evidence="6">
    <location>
        <begin position="198"/>
        <end position="217"/>
    </location>
</feature>